<accession>A0A6H1ZS37</accession>
<dbReference type="AlphaFoldDB" id="A0A6H1ZS37"/>
<dbReference type="GO" id="GO:0008168">
    <property type="term" value="F:methyltransferase activity"/>
    <property type="evidence" value="ECO:0007669"/>
    <property type="project" value="InterPro"/>
</dbReference>
<reference evidence="1" key="1">
    <citation type="submission" date="2020-03" db="EMBL/GenBank/DDBJ databases">
        <title>The deep terrestrial virosphere.</title>
        <authorList>
            <person name="Holmfeldt K."/>
            <person name="Nilsson E."/>
            <person name="Simone D."/>
            <person name="Lopez-Fernandez M."/>
            <person name="Wu X."/>
            <person name="de Brujin I."/>
            <person name="Lundin D."/>
            <person name="Andersson A."/>
            <person name="Bertilsson S."/>
            <person name="Dopson M."/>
        </authorList>
    </citation>
    <scope>NUCLEOTIDE SEQUENCE</scope>
    <source>
        <strain evidence="1">TM448A01889</strain>
    </source>
</reference>
<sequence length="168" mass="19708">MRKFEFEVLGLGMNNSDYPGAFTEPVKQIIKSVIYGKVLHLYSGSSFIGDERIDLEHPNATKNVRVEDFINSDSRDWDWVILDPPYNINNADNKLRGYGETKCAFANMPFRRKLKHYFQKHTDNILWLDFCAPTIRGFYRKELWLCLPGGFHTVRVLSWLKKEMDLLL</sequence>
<evidence type="ECO:0000313" key="1">
    <source>
        <dbReference type="EMBL" id="QJA50743.1"/>
    </source>
</evidence>
<dbReference type="PROSITE" id="PS00092">
    <property type="entry name" value="N6_MTASE"/>
    <property type="match status" value="1"/>
</dbReference>
<evidence type="ECO:0008006" key="2">
    <source>
        <dbReference type="Google" id="ProtNLM"/>
    </source>
</evidence>
<dbReference type="EMBL" id="MT144215">
    <property type="protein sequence ID" value="QJA50743.1"/>
    <property type="molecule type" value="Genomic_DNA"/>
</dbReference>
<dbReference type="GO" id="GO:0032259">
    <property type="term" value="P:methylation"/>
    <property type="evidence" value="ECO:0007669"/>
    <property type="project" value="InterPro"/>
</dbReference>
<name>A0A6H1ZS37_9ZZZZ</name>
<protein>
    <recommendedName>
        <fullName evidence="2">Methyltransferase</fullName>
    </recommendedName>
</protein>
<gene>
    <name evidence="1" type="ORF">TM448A01889_0008</name>
</gene>
<dbReference type="GO" id="GO:0003676">
    <property type="term" value="F:nucleic acid binding"/>
    <property type="evidence" value="ECO:0007669"/>
    <property type="project" value="InterPro"/>
</dbReference>
<dbReference type="InterPro" id="IPR002052">
    <property type="entry name" value="DNA_methylase_N6_adenine_CS"/>
</dbReference>
<organism evidence="1">
    <name type="scientific">viral metagenome</name>
    <dbReference type="NCBI Taxonomy" id="1070528"/>
    <lineage>
        <taxon>unclassified sequences</taxon>
        <taxon>metagenomes</taxon>
        <taxon>organismal metagenomes</taxon>
    </lineage>
</organism>
<proteinExistence type="predicted"/>